<gene>
    <name evidence="2" type="ORF">BBRV_LOCUS56653</name>
</gene>
<reference evidence="2" key="1">
    <citation type="submission" date="2020-07" db="EMBL/GenBank/DDBJ databases">
        <authorList>
            <person name="Ferguson B K."/>
        </authorList>
    </citation>
    <scope>NUCLEOTIDE SEQUENCE</scope>
    <source>
        <strain evidence="2">L06</strain>
    </source>
</reference>
<proteinExistence type="predicted"/>
<feature type="domain" description="NET" evidence="1">
    <location>
        <begin position="116"/>
        <end position="194"/>
    </location>
</feature>
<dbReference type="InterPro" id="IPR027353">
    <property type="entry name" value="NET_dom"/>
</dbReference>
<dbReference type="EMBL" id="CADCXW020000018">
    <property type="protein sequence ID" value="CAD1553207.1"/>
    <property type="molecule type" value="Genomic_DNA"/>
</dbReference>
<dbReference type="Pfam" id="PF17035">
    <property type="entry name" value="BET"/>
    <property type="match status" value="1"/>
</dbReference>
<evidence type="ECO:0000259" key="1">
    <source>
        <dbReference type="PROSITE" id="PS51525"/>
    </source>
</evidence>
<dbReference type="AlphaFoldDB" id="A0A6V7JLX1"/>
<accession>A0A6V7JLX1</accession>
<dbReference type="PROSITE" id="PS51525">
    <property type="entry name" value="NET"/>
    <property type="match status" value="1"/>
</dbReference>
<name>A0A6V7JLX1_9HYME</name>
<protein>
    <recommendedName>
        <fullName evidence="1">NET domain-containing protein</fullName>
    </recommendedName>
</protein>
<dbReference type="InterPro" id="IPR038336">
    <property type="entry name" value="NET_sf"/>
</dbReference>
<dbReference type="Gene3D" id="1.20.1270.220">
    <property type="match status" value="1"/>
</dbReference>
<sequence>MRRIEYEDEEDFSDIADRARKMEIELHNKSKQSVSAYYLLAAAKINYFIRLTKYFCALVRKKCPMRVLERNFQGSTLIIKFVTPRPPLFPLPQKLIDVENLDPSSSDSDQIAPEGANMINPITKPLKYDEKAKLAWALIRLPDEHLSAALEIIRTRELSHTNWNAQRIVLDFRTLKTQTLRHLEKYALKHWISF</sequence>
<organism evidence="2">
    <name type="scientific">Bracon brevicornis</name>
    <dbReference type="NCBI Taxonomy" id="1563983"/>
    <lineage>
        <taxon>Eukaryota</taxon>
        <taxon>Metazoa</taxon>
        <taxon>Ecdysozoa</taxon>
        <taxon>Arthropoda</taxon>
        <taxon>Hexapoda</taxon>
        <taxon>Insecta</taxon>
        <taxon>Pterygota</taxon>
        <taxon>Neoptera</taxon>
        <taxon>Endopterygota</taxon>
        <taxon>Hymenoptera</taxon>
        <taxon>Apocrita</taxon>
        <taxon>Ichneumonoidea</taxon>
        <taxon>Braconidae</taxon>
        <taxon>Braconinae</taxon>
        <taxon>Bracon</taxon>
    </lineage>
</organism>
<evidence type="ECO:0000313" key="2">
    <source>
        <dbReference type="EMBL" id="CAD1553207.1"/>
    </source>
</evidence>